<dbReference type="EMBL" id="CAJVPJ010000631">
    <property type="protein sequence ID" value="CAG8544621.1"/>
    <property type="molecule type" value="Genomic_DNA"/>
</dbReference>
<dbReference type="SMART" id="SM00878">
    <property type="entry name" value="Biotin_carb_C"/>
    <property type="match status" value="1"/>
</dbReference>
<dbReference type="PROSITE" id="PS00188">
    <property type="entry name" value="BIOTIN"/>
    <property type="match status" value="1"/>
</dbReference>
<sequence length="716" mass="79493">MSTSKCRLRSYFQALTDVLRKGPLFEVTQAQKYHQIVRKPLFDKILIANRGEIACRVIRTAKRLGVKTVCVYSEADGNALHTKLSDEAYLIGPAPSSGSYLNIDKIIEVAKRSGVQAIHPGYGFLSENPTFASRLAEEKIIFIGPPASAMISMGSKSESKEIMTAAGVPVVPGYHGANQEISFLKSKALEIGYPILIKAIKGGGGKGMRIVYEPSDFELQLNSSKREAMNSFSDDQVLLEKYLLTPRHVEVQIFADIYNNVVHLFERDCSIQRRHQKILEEAPAPMLDASIRNELGKKAIAAARAVGYVGAGTVEFIMDTTDGEFYFMEMNTRLQVEHPVTEMVTGTDLVQWQFEVAAGNPLPLSQDQIQLNGHAFEARIYAENPTNNFLPDTGTLLHLRTPQPSSTVRIETGFEQGDQVTVYYDPMIAKLVVKGGDRAEALRALRNTLDDYEVVGLATNIEFLKQVASHSAFVDGQVETGFIEKHREDLFQSDPNIPPELIAQASLSIVLCELSKMQNQASNSLDPFSPWSCLSSTRLNLNHTRQIILCDYNHTEFTTFITFNKDGSYDIRIASALNESAIFDKVTAIWNETEREIIANIGDRRFKSHVVFDRQQKVVVFGESLRVVLMIPEPGYLQATGSDTAGSVKTPMPCRVSQILAEPGQTVEKGTPLIVLEAMKMEHLIKSPVSGTIDKIYYKVGDLVEENKNLLGFVEN</sequence>
<comment type="cofactor">
    <cofactor evidence="1">
        <name>biotin</name>
        <dbReference type="ChEBI" id="CHEBI:57586"/>
    </cofactor>
</comment>
<dbReference type="Gene3D" id="3.30.470.20">
    <property type="entry name" value="ATP-grasp fold, B domain"/>
    <property type="match status" value="1"/>
</dbReference>
<dbReference type="InterPro" id="IPR011761">
    <property type="entry name" value="ATP-grasp"/>
</dbReference>
<dbReference type="SUPFAM" id="SSF51230">
    <property type="entry name" value="Single hybrid motif"/>
    <property type="match status" value="1"/>
</dbReference>
<dbReference type="PANTHER" id="PTHR18866">
    <property type="entry name" value="CARBOXYLASE:PYRUVATE/ACETYL-COA/PROPIONYL-COA CARBOXYLASE"/>
    <property type="match status" value="1"/>
</dbReference>
<dbReference type="PROSITE" id="PS00867">
    <property type="entry name" value="CPSASE_2"/>
    <property type="match status" value="1"/>
</dbReference>
<dbReference type="InterPro" id="IPR000089">
    <property type="entry name" value="Biotin_lipoyl"/>
</dbReference>
<keyword evidence="5 9" id="KW-0067">ATP-binding</keyword>
<dbReference type="SUPFAM" id="SSF52440">
    <property type="entry name" value="PreATP-grasp domain"/>
    <property type="match status" value="1"/>
</dbReference>
<evidence type="ECO:0000259" key="11">
    <source>
        <dbReference type="PROSITE" id="PS50975"/>
    </source>
</evidence>
<dbReference type="InterPro" id="IPR001882">
    <property type="entry name" value="Biotin_BS"/>
</dbReference>
<dbReference type="SUPFAM" id="SSF56059">
    <property type="entry name" value="Glutathione synthetase ATP-binding domain-like"/>
    <property type="match status" value="1"/>
</dbReference>
<evidence type="ECO:0000259" key="10">
    <source>
        <dbReference type="PROSITE" id="PS50968"/>
    </source>
</evidence>
<comment type="subcellular location">
    <subcellularLocation>
        <location evidence="2">Mitochondrion matrix</location>
    </subcellularLocation>
</comment>
<dbReference type="InterPro" id="IPR016185">
    <property type="entry name" value="PreATP-grasp_dom_sf"/>
</dbReference>
<dbReference type="CDD" id="cd06850">
    <property type="entry name" value="biotinyl_domain"/>
    <property type="match status" value="1"/>
</dbReference>
<dbReference type="Pfam" id="PF00364">
    <property type="entry name" value="Biotin_lipoyl"/>
    <property type="match status" value="1"/>
</dbReference>
<keyword evidence="14" id="KW-1185">Reference proteome</keyword>
<evidence type="ECO:0000256" key="1">
    <source>
        <dbReference type="ARBA" id="ARBA00001953"/>
    </source>
</evidence>
<dbReference type="SUPFAM" id="SSF51246">
    <property type="entry name" value="Rudiment single hybrid motif"/>
    <property type="match status" value="1"/>
</dbReference>
<evidence type="ECO:0000259" key="12">
    <source>
        <dbReference type="PROSITE" id="PS50979"/>
    </source>
</evidence>
<dbReference type="InterPro" id="IPR005481">
    <property type="entry name" value="BC-like_N"/>
</dbReference>
<dbReference type="FunFam" id="2.40.50.100:FF:000003">
    <property type="entry name" value="Acetyl-CoA carboxylase biotin carboxyl carrier protein"/>
    <property type="match status" value="1"/>
</dbReference>
<dbReference type="GO" id="GO:0005759">
    <property type="term" value="C:mitochondrial matrix"/>
    <property type="evidence" value="ECO:0007669"/>
    <property type="project" value="UniProtKB-SubCell"/>
</dbReference>
<evidence type="ECO:0000313" key="13">
    <source>
        <dbReference type="EMBL" id="CAG8544621.1"/>
    </source>
</evidence>
<dbReference type="Pfam" id="PF02786">
    <property type="entry name" value="CPSase_L_D2"/>
    <property type="match status" value="1"/>
</dbReference>
<dbReference type="InterPro" id="IPR050856">
    <property type="entry name" value="Biotin_carboxylase_complex"/>
</dbReference>
<dbReference type="PROSITE" id="PS50979">
    <property type="entry name" value="BC"/>
    <property type="match status" value="1"/>
</dbReference>
<evidence type="ECO:0000256" key="6">
    <source>
        <dbReference type="ARBA" id="ARBA00022946"/>
    </source>
</evidence>
<protein>
    <submittedName>
        <fullName evidence="13">137_t:CDS:1</fullName>
    </submittedName>
</protein>
<dbReference type="InterPro" id="IPR011054">
    <property type="entry name" value="Rudment_hybrid_motif"/>
</dbReference>
<dbReference type="InterPro" id="IPR005482">
    <property type="entry name" value="Biotin_COase_C"/>
</dbReference>
<dbReference type="FunFam" id="3.30.470.20:FF:000028">
    <property type="entry name" value="Methylcrotonoyl-CoA carboxylase subunit alpha, mitochondrial"/>
    <property type="match status" value="1"/>
</dbReference>
<dbReference type="Gene3D" id="3.30.1490.20">
    <property type="entry name" value="ATP-grasp fold, A domain"/>
    <property type="match status" value="1"/>
</dbReference>
<dbReference type="GO" id="GO:0005524">
    <property type="term" value="F:ATP binding"/>
    <property type="evidence" value="ECO:0007669"/>
    <property type="project" value="UniProtKB-UniRule"/>
</dbReference>
<evidence type="ECO:0000256" key="7">
    <source>
        <dbReference type="ARBA" id="ARBA00023128"/>
    </source>
</evidence>
<keyword evidence="8" id="KW-0092">Biotin</keyword>
<name>A0A9N9AVY9_9GLOM</name>
<evidence type="ECO:0000256" key="3">
    <source>
        <dbReference type="ARBA" id="ARBA00022598"/>
    </source>
</evidence>
<feature type="domain" description="Lipoyl-binding" evidence="10">
    <location>
        <begin position="638"/>
        <end position="715"/>
    </location>
</feature>
<organism evidence="13 14">
    <name type="scientific">Paraglomus occultum</name>
    <dbReference type="NCBI Taxonomy" id="144539"/>
    <lineage>
        <taxon>Eukaryota</taxon>
        <taxon>Fungi</taxon>
        <taxon>Fungi incertae sedis</taxon>
        <taxon>Mucoromycota</taxon>
        <taxon>Glomeromycotina</taxon>
        <taxon>Glomeromycetes</taxon>
        <taxon>Paraglomerales</taxon>
        <taxon>Paraglomeraceae</taxon>
        <taxon>Paraglomus</taxon>
    </lineage>
</organism>
<dbReference type="FunFam" id="3.30.1490.20:FF:000003">
    <property type="entry name" value="acetyl-CoA carboxylase isoform X1"/>
    <property type="match status" value="1"/>
</dbReference>
<keyword evidence="4 9" id="KW-0547">Nucleotide-binding</keyword>
<evidence type="ECO:0000256" key="4">
    <source>
        <dbReference type="ARBA" id="ARBA00022741"/>
    </source>
</evidence>
<evidence type="ECO:0000256" key="2">
    <source>
        <dbReference type="ARBA" id="ARBA00004305"/>
    </source>
</evidence>
<proteinExistence type="predicted"/>
<dbReference type="Gene3D" id="3.30.700.40">
    <property type="match status" value="1"/>
</dbReference>
<comment type="caution">
    <text evidence="13">The sequence shown here is derived from an EMBL/GenBank/DDBJ whole genome shotgun (WGS) entry which is preliminary data.</text>
</comment>
<gene>
    <name evidence="13" type="ORF">POCULU_LOCUS4708</name>
</gene>
<keyword evidence="6" id="KW-0809">Transit peptide</keyword>
<evidence type="ECO:0000256" key="9">
    <source>
        <dbReference type="PROSITE-ProRule" id="PRU00409"/>
    </source>
</evidence>
<dbReference type="GO" id="GO:0004485">
    <property type="term" value="F:methylcrotonoyl-CoA carboxylase activity"/>
    <property type="evidence" value="ECO:0007669"/>
    <property type="project" value="TreeGrafter"/>
</dbReference>
<dbReference type="InterPro" id="IPR005479">
    <property type="entry name" value="CPAse_ATP-bd"/>
</dbReference>
<dbReference type="GO" id="GO:0046872">
    <property type="term" value="F:metal ion binding"/>
    <property type="evidence" value="ECO:0007669"/>
    <property type="project" value="InterPro"/>
</dbReference>
<dbReference type="PROSITE" id="PS50968">
    <property type="entry name" value="BIOTINYL_LIPOYL"/>
    <property type="match status" value="1"/>
</dbReference>
<dbReference type="AlphaFoldDB" id="A0A9N9AVY9"/>
<dbReference type="InterPro" id="IPR013815">
    <property type="entry name" value="ATP_grasp_subdomain_1"/>
</dbReference>
<dbReference type="Proteomes" id="UP000789572">
    <property type="component" value="Unassembled WGS sequence"/>
</dbReference>
<feature type="domain" description="Biotin carboxylation" evidence="12">
    <location>
        <begin position="41"/>
        <end position="488"/>
    </location>
</feature>
<dbReference type="Pfam" id="PF02785">
    <property type="entry name" value="Biotin_carb_C"/>
    <property type="match status" value="1"/>
</dbReference>
<reference evidence="13" key="1">
    <citation type="submission" date="2021-06" db="EMBL/GenBank/DDBJ databases">
        <authorList>
            <person name="Kallberg Y."/>
            <person name="Tangrot J."/>
            <person name="Rosling A."/>
        </authorList>
    </citation>
    <scope>NUCLEOTIDE SEQUENCE</scope>
    <source>
        <strain evidence="13">IA702</strain>
    </source>
</reference>
<dbReference type="Gene3D" id="3.40.50.20">
    <property type="match status" value="1"/>
</dbReference>
<keyword evidence="3" id="KW-0436">Ligase</keyword>
<dbReference type="Pfam" id="PF00289">
    <property type="entry name" value="Biotin_carb_N"/>
    <property type="match status" value="1"/>
</dbReference>
<keyword evidence="7" id="KW-0496">Mitochondrion</keyword>
<accession>A0A9N9AVY9</accession>
<dbReference type="Gene3D" id="2.40.50.100">
    <property type="match status" value="1"/>
</dbReference>
<evidence type="ECO:0000256" key="5">
    <source>
        <dbReference type="ARBA" id="ARBA00022840"/>
    </source>
</evidence>
<dbReference type="InterPro" id="IPR011053">
    <property type="entry name" value="Single_hybrid_motif"/>
</dbReference>
<dbReference type="PROSITE" id="PS50975">
    <property type="entry name" value="ATP_GRASP"/>
    <property type="match status" value="1"/>
</dbReference>
<dbReference type="PANTHER" id="PTHR18866:SF33">
    <property type="entry name" value="METHYLCROTONOYL-COA CARBOXYLASE SUBUNIT ALPHA, MITOCHONDRIAL-RELATED"/>
    <property type="match status" value="1"/>
</dbReference>
<evidence type="ECO:0000313" key="14">
    <source>
        <dbReference type="Proteomes" id="UP000789572"/>
    </source>
</evidence>
<dbReference type="FunFam" id="3.40.50.20:FF:000010">
    <property type="entry name" value="Propionyl-CoA carboxylase subunit alpha"/>
    <property type="match status" value="1"/>
</dbReference>
<evidence type="ECO:0000256" key="8">
    <source>
        <dbReference type="ARBA" id="ARBA00023267"/>
    </source>
</evidence>
<dbReference type="InterPro" id="IPR011764">
    <property type="entry name" value="Biotin_carboxylation_dom"/>
</dbReference>
<dbReference type="OrthoDB" id="196847at2759"/>
<feature type="domain" description="ATP-grasp" evidence="11">
    <location>
        <begin position="160"/>
        <end position="358"/>
    </location>
</feature>